<comment type="caution">
    <text evidence="2">The sequence shown here is derived from an EMBL/GenBank/DDBJ whole genome shotgun (WGS) entry which is preliminary data.</text>
</comment>
<sequence>MSNQYSDEIFYFIIIQYSFNHSIAISEKLITMRTIFFNAILCFFIVIIGVTLSSSVSLDQEDRVPAHMDWIDLDSYASSHQLDARAAKSRFWKRAPHRHFWKRSASMINNDLTKSESN</sequence>
<dbReference type="EMBL" id="CAJNOJ010000258">
    <property type="protein sequence ID" value="CAF1345567.1"/>
    <property type="molecule type" value="Genomic_DNA"/>
</dbReference>
<accession>A0A815GVU0</accession>
<protein>
    <submittedName>
        <fullName evidence="2">Uncharacterized protein</fullName>
    </submittedName>
</protein>
<keyword evidence="1" id="KW-0472">Membrane</keyword>
<proteinExistence type="predicted"/>
<gene>
    <name evidence="2" type="ORF">EDS130_LOCUS32981</name>
</gene>
<feature type="transmembrane region" description="Helical" evidence="1">
    <location>
        <begin position="35"/>
        <end position="58"/>
    </location>
</feature>
<evidence type="ECO:0000313" key="2">
    <source>
        <dbReference type="EMBL" id="CAF1345567.1"/>
    </source>
</evidence>
<evidence type="ECO:0000256" key="1">
    <source>
        <dbReference type="SAM" id="Phobius"/>
    </source>
</evidence>
<organism evidence="2">
    <name type="scientific">Adineta ricciae</name>
    <name type="common">Rotifer</name>
    <dbReference type="NCBI Taxonomy" id="249248"/>
    <lineage>
        <taxon>Eukaryota</taxon>
        <taxon>Metazoa</taxon>
        <taxon>Spiralia</taxon>
        <taxon>Gnathifera</taxon>
        <taxon>Rotifera</taxon>
        <taxon>Eurotatoria</taxon>
        <taxon>Bdelloidea</taxon>
        <taxon>Adinetida</taxon>
        <taxon>Adinetidae</taxon>
        <taxon>Adineta</taxon>
    </lineage>
</organism>
<keyword evidence="1" id="KW-1133">Transmembrane helix</keyword>
<dbReference type="AlphaFoldDB" id="A0A815GVU0"/>
<keyword evidence="1" id="KW-0812">Transmembrane</keyword>
<reference evidence="2" key="1">
    <citation type="submission" date="2021-02" db="EMBL/GenBank/DDBJ databases">
        <authorList>
            <person name="Nowell W R."/>
        </authorList>
    </citation>
    <scope>NUCLEOTIDE SEQUENCE</scope>
</reference>
<dbReference type="Proteomes" id="UP000663852">
    <property type="component" value="Unassembled WGS sequence"/>
</dbReference>
<name>A0A815GVU0_ADIRI</name>